<dbReference type="Gene3D" id="1.20.5.170">
    <property type="match status" value="1"/>
</dbReference>
<evidence type="ECO:0000256" key="5">
    <source>
        <dbReference type="ARBA" id="ARBA00023242"/>
    </source>
</evidence>
<keyword evidence="4" id="KW-0804">Transcription</keyword>
<keyword evidence="6" id="KW-0175">Coiled coil</keyword>
<dbReference type="PANTHER" id="PTHR13044">
    <property type="entry name" value="ACTIVATING TRANSCRIPTION FACTOR ATF 4/5"/>
    <property type="match status" value="1"/>
</dbReference>
<comment type="caution">
    <text evidence="9">The sequence shown here is derived from an EMBL/GenBank/DDBJ whole genome shotgun (WGS) entry which is preliminary data.</text>
</comment>
<feature type="compositionally biased region" description="Low complexity" evidence="7">
    <location>
        <begin position="106"/>
        <end position="116"/>
    </location>
</feature>
<protein>
    <recommendedName>
        <fullName evidence="8">BZIP domain-containing protein</fullName>
    </recommendedName>
</protein>
<dbReference type="EMBL" id="QKWP01000150">
    <property type="protein sequence ID" value="RIB26067.1"/>
    <property type="molecule type" value="Genomic_DNA"/>
</dbReference>
<dbReference type="InterPro" id="IPR046347">
    <property type="entry name" value="bZIP_sf"/>
</dbReference>
<dbReference type="CDD" id="cd14705">
    <property type="entry name" value="bZIP_Zip1"/>
    <property type="match status" value="1"/>
</dbReference>
<comment type="subcellular location">
    <subcellularLocation>
        <location evidence="1">Nucleus</location>
    </subcellularLocation>
</comment>
<proteinExistence type="predicted"/>
<reference evidence="9 10" key="1">
    <citation type="submission" date="2018-06" db="EMBL/GenBank/DDBJ databases">
        <title>Comparative genomics reveals the genomic features of Rhizophagus irregularis, R. cerebriforme, R. diaphanum and Gigaspora rosea, and their symbiotic lifestyle signature.</title>
        <authorList>
            <person name="Morin E."/>
            <person name="San Clemente H."/>
            <person name="Chen E.C.H."/>
            <person name="De La Providencia I."/>
            <person name="Hainaut M."/>
            <person name="Kuo A."/>
            <person name="Kohler A."/>
            <person name="Murat C."/>
            <person name="Tang N."/>
            <person name="Roy S."/>
            <person name="Loubradou J."/>
            <person name="Henrissat B."/>
            <person name="Grigoriev I.V."/>
            <person name="Corradi N."/>
            <person name="Roux C."/>
            <person name="Martin F.M."/>
        </authorList>
    </citation>
    <scope>NUCLEOTIDE SEQUENCE [LARGE SCALE GENOMIC DNA]</scope>
    <source>
        <strain evidence="9 10">DAOM 194757</strain>
    </source>
</reference>
<name>A0A397VXK3_9GLOM</name>
<dbReference type="PROSITE" id="PS50217">
    <property type="entry name" value="BZIP"/>
    <property type="match status" value="1"/>
</dbReference>
<keyword evidence="10" id="KW-1185">Reference proteome</keyword>
<evidence type="ECO:0000256" key="1">
    <source>
        <dbReference type="ARBA" id="ARBA00004123"/>
    </source>
</evidence>
<accession>A0A397VXK3</accession>
<evidence type="ECO:0000256" key="2">
    <source>
        <dbReference type="ARBA" id="ARBA00023015"/>
    </source>
</evidence>
<evidence type="ECO:0000256" key="4">
    <source>
        <dbReference type="ARBA" id="ARBA00023163"/>
    </source>
</evidence>
<evidence type="ECO:0000259" key="8">
    <source>
        <dbReference type="PROSITE" id="PS50217"/>
    </source>
</evidence>
<dbReference type="GO" id="GO:0005634">
    <property type="term" value="C:nucleus"/>
    <property type="evidence" value="ECO:0007669"/>
    <property type="project" value="UniProtKB-SubCell"/>
</dbReference>
<dbReference type="PROSITE" id="PS00036">
    <property type="entry name" value="BZIP_BASIC"/>
    <property type="match status" value="1"/>
</dbReference>
<gene>
    <name evidence="9" type="ORF">C2G38_2065888</name>
</gene>
<feature type="coiled-coil region" evidence="6">
    <location>
        <begin position="241"/>
        <end position="275"/>
    </location>
</feature>
<dbReference type="OrthoDB" id="1939598at2759"/>
<dbReference type="SUPFAM" id="SSF57959">
    <property type="entry name" value="Leucine zipper domain"/>
    <property type="match status" value="1"/>
</dbReference>
<keyword evidence="3" id="KW-0238">DNA-binding</keyword>
<keyword evidence="5" id="KW-0539">Nucleus</keyword>
<organism evidence="9 10">
    <name type="scientific">Gigaspora rosea</name>
    <dbReference type="NCBI Taxonomy" id="44941"/>
    <lineage>
        <taxon>Eukaryota</taxon>
        <taxon>Fungi</taxon>
        <taxon>Fungi incertae sedis</taxon>
        <taxon>Mucoromycota</taxon>
        <taxon>Glomeromycotina</taxon>
        <taxon>Glomeromycetes</taxon>
        <taxon>Diversisporales</taxon>
        <taxon>Gigasporaceae</taxon>
        <taxon>Gigaspora</taxon>
    </lineage>
</organism>
<evidence type="ECO:0000256" key="3">
    <source>
        <dbReference type="ARBA" id="ARBA00023125"/>
    </source>
</evidence>
<dbReference type="Pfam" id="PF07716">
    <property type="entry name" value="bZIP_2"/>
    <property type="match status" value="1"/>
</dbReference>
<dbReference type="GO" id="GO:0000977">
    <property type="term" value="F:RNA polymerase II transcription regulatory region sequence-specific DNA binding"/>
    <property type="evidence" value="ECO:0007669"/>
    <property type="project" value="TreeGrafter"/>
</dbReference>
<feature type="domain" description="BZIP" evidence="8">
    <location>
        <begin position="220"/>
        <end position="279"/>
    </location>
</feature>
<dbReference type="InterPro" id="IPR004827">
    <property type="entry name" value="bZIP"/>
</dbReference>
<keyword evidence="2" id="KW-0805">Transcription regulation</keyword>
<evidence type="ECO:0000256" key="6">
    <source>
        <dbReference type="SAM" id="Coils"/>
    </source>
</evidence>
<dbReference type="STRING" id="44941.A0A397VXK3"/>
<dbReference type="Proteomes" id="UP000266673">
    <property type="component" value="Unassembled WGS sequence"/>
</dbReference>
<feature type="region of interest" description="Disordered" evidence="7">
    <location>
        <begin position="101"/>
        <end position="145"/>
    </location>
</feature>
<dbReference type="GO" id="GO:0001228">
    <property type="term" value="F:DNA-binding transcription activator activity, RNA polymerase II-specific"/>
    <property type="evidence" value="ECO:0007669"/>
    <property type="project" value="TreeGrafter"/>
</dbReference>
<feature type="compositionally biased region" description="Pro residues" evidence="7">
    <location>
        <begin position="117"/>
        <end position="129"/>
    </location>
</feature>
<evidence type="ECO:0000313" key="10">
    <source>
        <dbReference type="Proteomes" id="UP000266673"/>
    </source>
</evidence>
<evidence type="ECO:0000313" key="9">
    <source>
        <dbReference type="EMBL" id="RIB26067.1"/>
    </source>
</evidence>
<sequence>MFLTNYNPSFAPQQPNLIIYPNTKSREMTPHPEISNELEILSNVHYPLEFPTGITTPDDVVGQQIPEINSGPVSIQQIFHSNISQSHPLLPISNTDNINPFFDQLSTTSNSTTGSFPPSPTSPTSPPNIPSRYPSSPQRVSHCMRGNDGLFPPQFSDTVTNHLTQSSPILPNQPTVCLTNVQQNVMVTPPPMMMNDHNNYYHPYHQMVDHSYAYRLIAEENKKRRNTAASARFRVKKKLREQALEKTSKDMTVKAEMLENKVRELEKEIKWLRSLIIEKDARLLDIERPKEQPDQADQD</sequence>
<dbReference type="AlphaFoldDB" id="A0A397VXK3"/>
<evidence type="ECO:0000256" key="7">
    <source>
        <dbReference type="SAM" id="MobiDB-lite"/>
    </source>
</evidence>
<dbReference type="PANTHER" id="PTHR13044:SF14">
    <property type="entry name" value="CRYPTOCEPHAL, ISOFORM A"/>
    <property type="match status" value="1"/>
</dbReference>